<sequence>MGLNSVLRWLRTRQLYLPSERGSVSDRRSSSTQLGTARMDCEHSQSAGIVQNHWTWINNALSHTARTEEGSVLSVPQIHVFYRDSCARGEDTARAVCTWTGALAGRILPRAVCAVTRAHEGRIAYGPSVPGLQCTRWRKPYKTPPTAAVEPGPESGFGTSSLRRMSRLHVKGFLDFSLTARTFEAWMVTQMTCLGVPHRAALLSFLNSATATATAMGTVEIHLIHSCQQKATCQEIQKIDPGHTQKAQSNIPMTPLQNSNKYQKVAHHLLGQSNANVHCQCRQ</sequence>
<proteinExistence type="predicted"/>
<gene>
    <name evidence="1" type="ORF">WMY93_032422</name>
</gene>
<organism evidence="1 2">
    <name type="scientific">Mugilogobius chulae</name>
    <name type="common">yellowstripe goby</name>
    <dbReference type="NCBI Taxonomy" id="88201"/>
    <lineage>
        <taxon>Eukaryota</taxon>
        <taxon>Metazoa</taxon>
        <taxon>Chordata</taxon>
        <taxon>Craniata</taxon>
        <taxon>Vertebrata</taxon>
        <taxon>Euteleostomi</taxon>
        <taxon>Actinopterygii</taxon>
        <taxon>Neopterygii</taxon>
        <taxon>Teleostei</taxon>
        <taxon>Neoteleostei</taxon>
        <taxon>Acanthomorphata</taxon>
        <taxon>Gobiaria</taxon>
        <taxon>Gobiiformes</taxon>
        <taxon>Gobioidei</taxon>
        <taxon>Gobiidae</taxon>
        <taxon>Gobionellinae</taxon>
        <taxon>Mugilogobius</taxon>
    </lineage>
</organism>
<reference evidence="2" key="1">
    <citation type="submission" date="2024-04" db="EMBL/GenBank/DDBJ databases">
        <title>Salinicola lusitanus LLJ914,a marine bacterium isolated from the Okinawa Trough.</title>
        <authorList>
            <person name="Li J."/>
        </authorList>
    </citation>
    <scope>NUCLEOTIDE SEQUENCE [LARGE SCALE GENOMIC DNA]</scope>
</reference>
<name>A0AAW0MNC6_9GOBI</name>
<evidence type="ECO:0000313" key="2">
    <source>
        <dbReference type="Proteomes" id="UP001460270"/>
    </source>
</evidence>
<evidence type="ECO:0000313" key="1">
    <source>
        <dbReference type="EMBL" id="KAK7880968.1"/>
    </source>
</evidence>
<dbReference type="AlphaFoldDB" id="A0AAW0MNC6"/>
<accession>A0AAW0MNC6</accession>
<keyword evidence="2" id="KW-1185">Reference proteome</keyword>
<protein>
    <submittedName>
        <fullName evidence="1">Uncharacterized protein</fullName>
    </submittedName>
</protein>
<comment type="caution">
    <text evidence="1">The sequence shown here is derived from an EMBL/GenBank/DDBJ whole genome shotgun (WGS) entry which is preliminary data.</text>
</comment>
<dbReference type="EMBL" id="JBBPFD010000034">
    <property type="protein sequence ID" value="KAK7880968.1"/>
    <property type="molecule type" value="Genomic_DNA"/>
</dbReference>
<dbReference type="Proteomes" id="UP001460270">
    <property type="component" value="Unassembled WGS sequence"/>
</dbReference>